<feature type="compositionally biased region" description="Basic and acidic residues" evidence="1">
    <location>
        <begin position="50"/>
        <end position="62"/>
    </location>
</feature>
<reference evidence="2 3" key="1">
    <citation type="submission" date="2017-10" db="EMBL/GenBank/DDBJ databases">
        <title>Comparative genomics in systemic dimorphic fungi from Ajellomycetaceae.</title>
        <authorList>
            <person name="Munoz J.F."/>
            <person name="Mcewen J.G."/>
            <person name="Clay O.K."/>
            <person name="Cuomo C.A."/>
        </authorList>
    </citation>
    <scope>NUCLEOTIDE SEQUENCE [LARGE SCALE GENOMIC DNA]</scope>
    <source>
        <strain evidence="2 3">UAMH130</strain>
    </source>
</reference>
<evidence type="ECO:0000256" key="1">
    <source>
        <dbReference type="SAM" id="MobiDB-lite"/>
    </source>
</evidence>
<proteinExistence type="predicted"/>
<evidence type="ECO:0000313" key="3">
    <source>
        <dbReference type="Proteomes" id="UP000224080"/>
    </source>
</evidence>
<keyword evidence="3" id="KW-1185">Reference proteome</keyword>
<organism evidence="2 3">
    <name type="scientific">Blastomyces parvus</name>
    <dbReference type="NCBI Taxonomy" id="2060905"/>
    <lineage>
        <taxon>Eukaryota</taxon>
        <taxon>Fungi</taxon>
        <taxon>Dikarya</taxon>
        <taxon>Ascomycota</taxon>
        <taxon>Pezizomycotina</taxon>
        <taxon>Eurotiomycetes</taxon>
        <taxon>Eurotiomycetidae</taxon>
        <taxon>Onygenales</taxon>
        <taxon>Ajellomycetaceae</taxon>
        <taxon>Blastomyces</taxon>
    </lineage>
</organism>
<accession>A0A2B7X9A2</accession>
<name>A0A2B7X9A2_9EURO</name>
<comment type="caution">
    <text evidence="2">The sequence shown here is derived from an EMBL/GenBank/DDBJ whole genome shotgun (WGS) entry which is preliminary data.</text>
</comment>
<dbReference type="AlphaFoldDB" id="A0A2B7X9A2"/>
<protein>
    <submittedName>
        <fullName evidence="2">Uncharacterized protein</fullName>
    </submittedName>
</protein>
<dbReference type="Proteomes" id="UP000224080">
    <property type="component" value="Unassembled WGS sequence"/>
</dbReference>
<gene>
    <name evidence="2" type="ORF">GX51_02974</name>
</gene>
<evidence type="ECO:0000313" key="2">
    <source>
        <dbReference type="EMBL" id="PGH05450.1"/>
    </source>
</evidence>
<dbReference type="OrthoDB" id="4181227at2759"/>
<feature type="region of interest" description="Disordered" evidence="1">
    <location>
        <begin position="26"/>
        <end position="68"/>
    </location>
</feature>
<sequence>MPERLQEAAPSTDERIQYLGSAVLLPDSLPDEGQKSSSAGVIGEPVAPPKESRPSKESRDSNGRGTFGALPKEFCSEINRFIEQVRRKDAEKPLNCQLINMRPPHDHEEEWEEAVELGDEPAIVLARSGEYCGYGRYRLVPWVYYPGDPIPDFDLLNSEQIHRLRRKLFLNKDGRPLLRAPPKDEFSPLRRQLGAFIRMFEEMQLELLDPACVTEWDPIRVLINTGPSPNPY</sequence>
<dbReference type="EMBL" id="PDNC01000030">
    <property type="protein sequence ID" value="PGH05450.1"/>
    <property type="molecule type" value="Genomic_DNA"/>
</dbReference>